<dbReference type="InterPro" id="IPR011991">
    <property type="entry name" value="ArsR-like_HTH"/>
</dbReference>
<dbReference type="Proteomes" id="UP000198501">
    <property type="component" value="Unassembled WGS sequence"/>
</dbReference>
<dbReference type="GO" id="GO:0003700">
    <property type="term" value="F:DNA-binding transcription factor activity"/>
    <property type="evidence" value="ECO:0007669"/>
    <property type="project" value="InterPro"/>
</dbReference>
<reference evidence="6 7" key="2">
    <citation type="submission" date="2016-10" db="EMBL/GenBank/DDBJ databases">
        <authorList>
            <person name="de Groot N.N."/>
        </authorList>
    </citation>
    <scope>NUCLEOTIDE SEQUENCE [LARGE SCALE GENOMIC DNA]</scope>
    <source>
        <strain evidence="6 7">DSM 23406</strain>
    </source>
</reference>
<organism evidence="6 7">
    <name type="scientific">Psychrobacter pacificensis</name>
    <dbReference type="NCBI Taxonomy" id="112002"/>
    <lineage>
        <taxon>Bacteria</taxon>
        <taxon>Pseudomonadati</taxon>
        <taxon>Pseudomonadota</taxon>
        <taxon>Gammaproteobacteria</taxon>
        <taxon>Moraxellales</taxon>
        <taxon>Moraxellaceae</taxon>
        <taxon>Psychrobacter</taxon>
    </lineage>
</organism>
<dbReference type="SMART" id="SM00418">
    <property type="entry name" value="HTH_ARSR"/>
    <property type="match status" value="1"/>
</dbReference>
<sequence>MSDNNFTIRPIDLFKVLSDQTRLKIFQILFKKEARCVGDLVDMLDQPQPTISRHLNHLKKLGILSCVRDGTWMWYEVADDLPEWCQDILNITYDQLSPSDSDKDESRLA</sequence>
<gene>
    <name evidence="5" type="primary">arsR</name>
    <name evidence="5" type="ORF">GCM10007915_22570</name>
    <name evidence="6" type="ORF">SAMN05660405_02197</name>
</gene>
<reference evidence="8" key="3">
    <citation type="journal article" date="2019" name="Int. J. Syst. Evol. Microbiol.">
        <title>The Global Catalogue of Microorganisms (GCM) 10K type strain sequencing project: providing services to taxonomists for standard genome sequencing and annotation.</title>
        <authorList>
            <consortium name="The Broad Institute Genomics Platform"/>
            <consortium name="The Broad Institute Genome Sequencing Center for Infectious Disease"/>
            <person name="Wu L."/>
            <person name="Ma J."/>
        </authorList>
    </citation>
    <scope>NUCLEOTIDE SEQUENCE [LARGE SCALE GENOMIC DNA]</scope>
    <source>
        <strain evidence="8">NBRC 103191</strain>
    </source>
</reference>
<dbReference type="Proteomes" id="UP001156645">
    <property type="component" value="Unassembled WGS sequence"/>
</dbReference>
<feature type="domain" description="HTH arsR-type" evidence="4">
    <location>
        <begin position="2"/>
        <end position="103"/>
    </location>
</feature>
<name>A0A1G6ZUK2_9GAMM</name>
<keyword evidence="2" id="KW-0238">DNA-binding</keyword>
<dbReference type="InterPro" id="IPR036388">
    <property type="entry name" value="WH-like_DNA-bd_sf"/>
</dbReference>
<dbReference type="Gene3D" id="1.10.10.10">
    <property type="entry name" value="Winged helix-like DNA-binding domain superfamily/Winged helix DNA-binding domain"/>
    <property type="match status" value="1"/>
</dbReference>
<dbReference type="InterPro" id="IPR001845">
    <property type="entry name" value="HTH_ArsR_DNA-bd_dom"/>
</dbReference>
<dbReference type="RefSeq" id="WP_071001576.1">
    <property type="nucleotide sequence ID" value="NZ_BSOK01000059.1"/>
</dbReference>
<dbReference type="InterPro" id="IPR036390">
    <property type="entry name" value="WH_DNA-bd_sf"/>
</dbReference>
<reference evidence="5" key="4">
    <citation type="submission" date="2023-01" db="EMBL/GenBank/DDBJ databases">
        <title>Draft genome sequence of Psychrobacter pacificensis strain NBRC 103191.</title>
        <authorList>
            <person name="Sun Q."/>
            <person name="Mori K."/>
        </authorList>
    </citation>
    <scope>NUCLEOTIDE SEQUENCE</scope>
    <source>
        <strain evidence="5">NBRC 103191</strain>
    </source>
</reference>
<protein>
    <submittedName>
        <fullName evidence="5 6">Transcriptional regulator</fullName>
    </submittedName>
</protein>
<keyword evidence="8" id="KW-1185">Reference proteome</keyword>
<accession>A0A1G6ZUK2</accession>
<evidence type="ECO:0000313" key="5">
    <source>
        <dbReference type="EMBL" id="GLR30018.1"/>
    </source>
</evidence>
<dbReference type="EMBL" id="BSOK01000059">
    <property type="protein sequence ID" value="GLR30018.1"/>
    <property type="molecule type" value="Genomic_DNA"/>
</dbReference>
<dbReference type="GeneID" id="300924058"/>
<evidence type="ECO:0000313" key="7">
    <source>
        <dbReference type="Proteomes" id="UP000198501"/>
    </source>
</evidence>
<dbReference type="SUPFAM" id="SSF46785">
    <property type="entry name" value="Winged helix' DNA-binding domain"/>
    <property type="match status" value="1"/>
</dbReference>
<evidence type="ECO:0000256" key="3">
    <source>
        <dbReference type="ARBA" id="ARBA00023163"/>
    </source>
</evidence>
<evidence type="ECO:0000256" key="2">
    <source>
        <dbReference type="ARBA" id="ARBA00023125"/>
    </source>
</evidence>
<keyword evidence="1" id="KW-0805">Transcription regulation</keyword>
<proteinExistence type="predicted"/>
<dbReference type="InterPro" id="IPR051011">
    <property type="entry name" value="Metal_resp_trans_reg"/>
</dbReference>
<dbReference type="NCBIfam" id="NF033788">
    <property type="entry name" value="HTH_metalloreg"/>
    <property type="match status" value="1"/>
</dbReference>
<dbReference type="PANTHER" id="PTHR43132">
    <property type="entry name" value="ARSENICAL RESISTANCE OPERON REPRESSOR ARSR-RELATED"/>
    <property type="match status" value="1"/>
</dbReference>
<dbReference type="GO" id="GO:0003677">
    <property type="term" value="F:DNA binding"/>
    <property type="evidence" value="ECO:0007669"/>
    <property type="project" value="UniProtKB-KW"/>
</dbReference>
<evidence type="ECO:0000313" key="6">
    <source>
        <dbReference type="EMBL" id="SDE06033.1"/>
    </source>
</evidence>
<dbReference type="PROSITE" id="PS50987">
    <property type="entry name" value="HTH_ARSR_2"/>
    <property type="match status" value="1"/>
</dbReference>
<dbReference type="CDD" id="cd00090">
    <property type="entry name" value="HTH_ARSR"/>
    <property type="match status" value="1"/>
</dbReference>
<evidence type="ECO:0000256" key="1">
    <source>
        <dbReference type="ARBA" id="ARBA00023015"/>
    </source>
</evidence>
<evidence type="ECO:0000259" key="4">
    <source>
        <dbReference type="PROSITE" id="PS50987"/>
    </source>
</evidence>
<dbReference type="EMBL" id="FNAL01000020">
    <property type="protein sequence ID" value="SDE06033.1"/>
    <property type="molecule type" value="Genomic_DNA"/>
</dbReference>
<dbReference type="Pfam" id="PF01022">
    <property type="entry name" value="HTH_5"/>
    <property type="match status" value="1"/>
</dbReference>
<reference evidence="5" key="1">
    <citation type="journal article" date="2014" name="Int. J. Syst. Evol. Microbiol.">
        <title>Complete genome of a new Firmicutes species belonging to the dominant human colonic microbiota ('Ruminococcus bicirculans') reveals two chromosomes and a selective capacity to utilize plant glucans.</title>
        <authorList>
            <consortium name="NISC Comparative Sequencing Program"/>
            <person name="Wegmann U."/>
            <person name="Louis P."/>
            <person name="Goesmann A."/>
            <person name="Henrissat B."/>
            <person name="Duncan S.H."/>
            <person name="Flint H.J."/>
        </authorList>
    </citation>
    <scope>NUCLEOTIDE SEQUENCE</scope>
    <source>
        <strain evidence="5">NBRC 103191</strain>
    </source>
</reference>
<dbReference type="AlphaFoldDB" id="A0A1G6ZUK2"/>
<evidence type="ECO:0000313" key="8">
    <source>
        <dbReference type="Proteomes" id="UP001156645"/>
    </source>
</evidence>
<dbReference type="PANTHER" id="PTHR43132:SF2">
    <property type="entry name" value="ARSENICAL RESISTANCE OPERON REPRESSOR ARSR-RELATED"/>
    <property type="match status" value="1"/>
</dbReference>
<keyword evidence="3" id="KW-0804">Transcription</keyword>
<dbReference type="PRINTS" id="PR00778">
    <property type="entry name" value="HTHARSR"/>
</dbReference>